<dbReference type="EMBL" id="QGKY02000246">
    <property type="protein sequence ID" value="KAF2587344.1"/>
    <property type="molecule type" value="Genomic_DNA"/>
</dbReference>
<keyword evidence="4" id="KW-0630">Potassium</keyword>
<keyword evidence="3" id="KW-0406">Ion transport</keyword>
<dbReference type="GO" id="GO:0005249">
    <property type="term" value="F:voltage-gated potassium channel activity"/>
    <property type="evidence" value="ECO:0007669"/>
    <property type="project" value="InterPro"/>
</dbReference>
<reference evidence="8" key="1">
    <citation type="submission" date="2019-12" db="EMBL/GenBank/DDBJ databases">
        <title>Genome sequencing and annotation of Brassica cretica.</title>
        <authorList>
            <person name="Studholme D.J."/>
            <person name="Sarris P.F."/>
        </authorList>
    </citation>
    <scope>NUCLEOTIDE SEQUENCE</scope>
    <source>
        <strain evidence="8">PFS-102/07</strain>
        <tissue evidence="8">Leaf</tissue>
    </source>
</reference>
<keyword evidence="3" id="KW-0813">Transport</keyword>
<keyword evidence="5" id="KW-0407">Ion channel</keyword>
<evidence type="ECO:0000256" key="4">
    <source>
        <dbReference type="ARBA" id="ARBA00022958"/>
    </source>
</evidence>
<evidence type="ECO:0000256" key="3">
    <source>
        <dbReference type="ARBA" id="ARBA00022882"/>
    </source>
</evidence>
<dbReference type="InterPro" id="IPR045319">
    <property type="entry name" value="KAT/AKT"/>
</dbReference>
<dbReference type="PROSITE" id="PS51490">
    <property type="entry name" value="KHA"/>
    <property type="match status" value="1"/>
</dbReference>
<dbReference type="Pfam" id="PF11834">
    <property type="entry name" value="KHA"/>
    <property type="match status" value="1"/>
</dbReference>
<dbReference type="AlphaFoldDB" id="A0A8S9JZ02"/>
<comment type="caution">
    <text evidence="8">The sequence shown here is derived from an EMBL/GenBank/DDBJ whole genome shotgun (WGS) entry which is preliminary data.</text>
</comment>
<feature type="compositionally biased region" description="Basic and acidic residues" evidence="6">
    <location>
        <begin position="26"/>
        <end position="38"/>
    </location>
</feature>
<dbReference type="GO" id="GO:0034702">
    <property type="term" value="C:monoatomic ion channel complex"/>
    <property type="evidence" value="ECO:0007669"/>
    <property type="project" value="UniProtKB-KW"/>
</dbReference>
<dbReference type="InterPro" id="IPR021789">
    <property type="entry name" value="KHA_dom"/>
</dbReference>
<sequence length="179" mass="20460">MKREFVGLGLVGLSLSPTREFSGLRSRLEKSMTGRESGEWESIDLESTRRTQEHRIEIEEGEKANKDINGKSYSHADLTSFKFPSPETYPYCKFSKQEAAKPEDRRVTIHLKSQGKDLSKLIILPASMEELMRLAGEKFGERSFTMVTSAENAEIDDVNVIRDGDRLYFYNNELESINL</sequence>
<feature type="region of interest" description="Disordered" evidence="6">
    <location>
        <begin position="26"/>
        <end position="48"/>
    </location>
</feature>
<organism evidence="8">
    <name type="scientific">Brassica cretica</name>
    <name type="common">Mustard</name>
    <dbReference type="NCBI Taxonomy" id="69181"/>
    <lineage>
        <taxon>Eukaryota</taxon>
        <taxon>Viridiplantae</taxon>
        <taxon>Streptophyta</taxon>
        <taxon>Embryophyta</taxon>
        <taxon>Tracheophyta</taxon>
        <taxon>Spermatophyta</taxon>
        <taxon>Magnoliopsida</taxon>
        <taxon>eudicotyledons</taxon>
        <taxon>Gunneridae</taxon>
        <taxon>Pentapetalae</taxon>
        <taxon>rosids</taxon>
        <taxon>malvids</taxon>
        <taxon>Brassicales</taxon>
        <taxon>Brassicaceae</taxon>
        <taxon>Brassiceae</taxon>
        <taxon>Brassica</taxon>
    </lineage>
</organism>
<evidence type="ECO:0000259" key="7">
    <source>
        <dbReference type="PROSITE" id="PS51490"/>
    </source>
</evidence>
<evidence type="ECO:0000256" key="1">
    <source>
        <dbReference type="ARBA" id="ARBA00022538"/>
    </source>
</evidence>
<keyword evidence="3" id="KW-0851">Voltage-gated channel</keyword>
<evidence type="ECO:0000256" key="5">
    <source>
        <dbReference type="ARBA" id="ARBA00023303"/>
    </source>
</evidence>
<proteinExistence type="predicted"/>
<keyword evidence="2" id="KW-0631">Potassium channel</keyword>
<evidence type="ECO:0000313" key="8">
    <source>
        <dbReference type="EMBL" id="KAF2587344.1"/>
    </source>
</evidence>
<name>A0A8S9JZ02_BRACR</name>
<evidence type="ECO:0000256" key="2">
    <source>
        <dbReference type="ARBA" id="ARBA00022826"/>
    </source>
</evidence>
<feature type="domain" description="KHA" evidence="7">
    <location>
        <begin position="106"/>
        <end position="179"/>
    </location>
</feature>
<evidence type="ECO:0000256" key="6">
    <source>
        <dbReference type="SAM" id="MobiDB-lite"/>
    </source>
</evidence>
<dbReference type="PANTHER" id="PTHR45743:SF6">
    <property type="entry name" value="POTASSIUM CHANNEL KAT2"/>
    <property type="match status" value="1"/>
</dbReference>
<protein>
    <recommendedName>
        <fullName evidence="7">KHA domain-containing protein</fullName>
    </recommendedName>
</protein>
<keyword evidence="1" id="KW-0633">Potassium transport</keyword>
<dbReference type="PANTHER" id="PTHR45743">
    <property type="entry name" value="POTASSIUM CHANNEL AKT1"/>
    <property type="match status" value="1"/>
</dbReference>
<gene>
    <name evidence="8" type="ORF">F2Q70_00034549</name>
</gene>
<accession>A0A8S9JZ02</accession>